<evidence type="ECO:0000313" key="2">
    <source>
        <dbReference type="Proteomes" id="UP000248924"/>
    </source>
</evidence>
<comment type="caution">
    <text evidence="1">The sequence shown here is derived from an EMBL/GenBank/DDBJ whole genome shotgun (WGS) entry which is preliminary data.</text>
</comment>
<dbReference type="Proteomes" id="UP000248924">
    <property type="component" value="Unassembled WGS sequence"/>
</dbReference>
<evidence type="ECO:0000313" key="1">
    <source>
        <dbReference type="EMBL" id="PZG20747.1"/>
    </source>
</evidence>
<reference evidence="1 2" key="1">
    <citation type="submission" date="2018-01" db="EMBL/GenBank/DDBJ databases">
        <title>Draft genome sequence of Jishengella sp. NA12.</title>
        <authorList>
            <person name="Sahin N."/>
            <person name="Ay H."/>
            <person name="Saygin H."/>
        </authorList>
    </citation>
    <scope>NUCLEOTIDE SEQUENCE [LARGE SCALE GENOMIC DNA]</scope>
    <source>
        <strain evidence="1 2">NA12</strain>
    </source>
</reference>
<gene>
    <name evidence="1" type="ORF">C1I95_08890</name>
</gene>
<proteinExistence type="predicted"/>
<dbReference type="AlphaFoldDB" id="A0A2W2FGI2"/>
<protein>
    <submittedName>
        <fullName evidence="1">Uncharacterized protein</fullName>
    </submittedName>
</protein>
<organism evidence="1 2">
    <name type="scientific">Micromonospora craterilacus</name>
    <dbReference type="NCBI Taxonomy" id="1655439"/>
    <lineage>
        <taxon>Bacteria</taxon>
        <taxon>Bacillati</taxon>
        <taxon>Actinomycetota</taxon>
        <taxon>Actinomycetes</taxon>
        <taxon>Micromonosporales</taxon>
        <taxon>Micromonosporaceae</taxon>
        <taxon>Micromonospora</taxon>
    </lineage>
</organism>
<dbReference type="EMBL" id="POTY01000038">
    <property type="protein sequence ID" value="PZG20747.1"/>
    <property type="molecule type" value="Genomic_DNA"/>
</dbReference>
<name>A0A2W2FGI2_9ACTN</name>
<keyword evidence="2" id="KW-1185">Reference proteome</keyword>
<sequence>MVDSWTPPQRGNCTYTVHLEHLFEVVLPPAHPDLEPMTVAELLDTGDLKADPLTEADRKRGGTGYHWSLWVGDAARGYYDDHASLQLDVGILAAPGVERVEWLDREEFVAGAPTLCVDGMTAVVANVLADPRVRV</sequence>
<accession>A0A2W2FGI2</accession>